<keyword evidence="1" id="KW-0732">Signal</keyword>
<protein>
    <recommendedName>
        <fullName evidence="4">Lipoprotein</fullName>
    </recommendedName>
</protein>
<dbReference type="Proteomes" id="UP000297407">
    <property type="component" value="Unassembled WGS sequence"/>
</dbReference>
<dbReference type="OrthoDB" id="1435518at2"/>
<dbReference type="PROSITE" id="PS51257">
    <property type="entry name" value="PROKAR_LIPOPROTEIN"/>
    <property type="match status" value="1"/>
</dbReference>
<organism evidence="2 3">
    <name type="scientific">Flavobacterium humi</name>
    <dbReference type="NCBI Taxonomy" id="2562683"/>
    <lineage>
        <taxon>Bacteria</taxon>
        <taxon>Pseudomonadati</taxon>
        <taxon>Bacteroidota</taxon>
        <taxon>Flavobacteriia</taxon>
        <taxon>Flavobacteriales</taxon>
        <taxon>Flavobacteriaceae</taxon>
        <taxon>Flavobacterium</taxon>
    </lineage>
</organism>
<evidence type="ECO:0008006" key="4">
    <source>
        <dbReference type="Google" id="ProtNLM"/>
    </source>
</evidence>
<feature type="signal peptide" evidence="1">
    <location>
        <begin position="1"/>
        <end position="22"/>
    </location>
</feature>
<keyword evidence="3" id="KW-1185">Reference proteome</keyword>
<evidence type="ECO:0000313" key="3">
    <source>
        <dbReference type="Proteomes" id="UP000297407"/>
    </source>
</evidence>
<accession>A0A4Z0LB09</accession>
<comment type="caution">
    <text evidence="2">The sequence shown here is derived from an EMBL/GenBank/DDBJ whole genome shotgun (WGS) entry which is preliminary data.</text>
</comment>
<proteinExistence type="predicted"/>
<dbReference type="AlphaFoldDB" id="A0A4Z0LB09"/>
<name>A0A4Z0LB09_9FLAO</name>
<reference evidence="2 3" key="1">
    <citation type="submission" date="2019-04" db="EMBL/GenBank/DDBJ databases">
        <title>Flavobacterium sp. strain DS2-A Genome sequencing and assembly.</title>
        <authorList>
            <person name="Kim I."/>
        </authorList>
    </citation>
    <scope>NUCLEOTIDE SEQUENCE [LARGE SCALE GENOMIC DNA]</scope>
    <source>
        <strain evidence="2 3">DS2-A</strain>
    </source>
</reference>
<sequence>MKTNYALLLLGFLFLSCSSDNTSEDIPSATNYYPSGTGNFWVYDVEGTPVGRDSLYISGDTLINSVAYKRFKTKMQPVGFYSNSLNKNGVRKSEDKLLVSGTIGLNFTDQFPLTISISDFTAFKESASPNEVLGTVSGSFQQNVQGYPLTIEYTFTSKAVGSLASFTSPNNDVYTDVKSVNTILNVKISTIYQPQGVPISIPVTILPAQDVIVSTQYYAKNIGVVHTNTDMHYQLASLPVQVQLPIPSSGDQNQKEFLDTYQIN</sequence>
<feature type="chain" id="PRO_5021319487" description="Lipoprotein" evidence="1">
    <location>
        <begin position="23"/>
        <end position="264"/>
    </location>
</feature>
<dbReference type="EMBL" id="SRLH01000003">
    <property type="protein sequence ID" value="TGD58365.1"/>
    <property type="molecule type" value="Genomic_DNA"/>
</dbReference>
<evidence type="ECO:0000313" key="2">
    <source>
        <dbReference type="EMBL" id="TGD58365.1"/>
    </source>
</evidence>
<evidence type="ECO:0000256" key="1">
    <source>
        <dbReference type="SAM" id="SignalP"/>
    </source>
</evidence>
<gene>
    <name evidence="2" type="ORF">E4635_05485</name>
</gene>
<dbReference type="RefSeq" id="WP_135525625.1">
    <property type="nucleotide sequence ID" value="NZ_SRLH01000003.1"/>
</dbReference>